<dbReference type="Proteomes" id="UP001549291">
    <property type="component" value="Unassembled WGS sequence"/>
</dbReference>
<dbReference type="EMBL" id="JBEPTQ010000002">
    <property type="protein sequence ID" value="MET4718437.1"/>
    <property type="molecule type" value="Genomic_DNA"/>
</dbReference>
<dbReference type="RefSeq" id="WP_048227905.1">
    <property type="nucleotide sequence ID" value="NZ_BJNK01000037.1"/>
</dbReference>
<sequence>MFDDMSEVTMLCSHRLEKILFGGADRAIHVALRYFRIVPVEIRRAMSGHARVHRLQEDLLCGDHQCPTTASA</sequence>
<name>A0ABV2RQ35_BRAJP</name>
<keyword evidence="2" id="KW-1185">Reference proteome</keyword>
<reference evidence="1 2" key="1">
    <citation type="submission" date="2024-06" db="EMBL/GenBank/DDBJ databases">
        <title>Genomic Encyclopedia of Type Strains, Phase V (KMG-V): Genome sequencing to study the core and pangenomes of soil and plant-associated prokaryotes.</title>
        <authorList>
            <person name="Whitman W."/>
        </authorList>
    </citation>
    <scope>NUCLEOTIDE SEQUENCE [LARGE SCALE GENOMIC DNA]</scope>
    <source>
        <strain evidence="1 2">USDA 160</strain>
    </source>
</reference>
<proteinExistence type="predicted"/>
<protein>
    <submittedName>
        <fullName evidence="1">Uncharacterized protein</fullName>
    </submittedName>
</protein>
<dbReference type="GeneID" id="64072694"/>
<gene>
    <name evidence="1" type="ORF">ABIF63_002543</name>
</gene>
<evidence type="ECO:0000313" key="1">
    <source>
        <dbReference type="EMBL" id="MET4718437.1"/>
    </source>
</evidence>
<accession>A0ABV2RQ35</accession>
<organism evidence="1 2">
    <name type="scientific">Bradyrhizobium japonicum</name>
    <dbReference type="NCBI Taxonomy" id="375"/>
    <lineage>
        <taxon>Bacteria</taxon>
        <taxon>Pseudomonadati</taxon>
        <taxon>Pseudomonadota</taxon>
        <taxon>Alphaproteobacteria</taxon>
        <taxon>Hyphomicrobiales</taxon>
        <taxon>Nitrobacteraceae</taxon>
        <taxon>Bradyrhizobium</taxon>
    </lineage>
</organism>
<evidence type="ECO:0000313" key="2">
    <source>
        <dbReference type="Proteomes" id="UP001549291"/>
    </source>
</evidence>
<comment type="caution">
    <text evidence="1">The sequence shown here is derived from an EMBL/GenBank/DDBJ whole genome shotgun (WGS) entry which is preliminary data.</text>
</comment>